<evidence type="ECO:0000313" key="3">
    <source>
        <dbReference type="Proteomes" id="UP000176997"/>
    </source>
</evidence>
<protein>
    <submittedName>
        <fullName evidence="2">Uncharacterized protein</fullName>
    </submittedName>
</protein>
<dbReference type="EMBL" id="MHUS01000011">
    <property type="protein sequence ID" value="OHA81421.1"/>
    <property type="molecule type" value="Genomic_DNA"/>
</dbReference>
<dbReference type="AlphaFoldDB" id="A0A1G2SAQ7"/>
<organism evidence="2 3">
    <name type="scientific">Candidatus Yonathbacteria bacterium RIFCSPHIGHO2_01_FULL_51_10</name>
    <dbReference type="NCBI Taxonomy" id="1802723"/>
    <lineage>
        <taxon>Bacteria</taxon>
        <taxon>Candidatus Yonathiibacteriota</taxon>
    </lineage>
</organism>
<feature type="compositionally biased region" description="Low complexity" evidence="1">
    <location>
        <begin position="115"/>
        <end position="124"/>
    </location>
</feature>
<feature type="region of interest" description="Disordered" evidence="1">
    <location>
        <begin position="115"/>
        <end position="139"/>
    </location>
</feature>
<name>A0A1G2SAQ7_9BACT</name>
<feature type="region of interest" description="Disordered" evidence="1">
    <location>
        <begin position="152"/>
        <end position="182"/>
    </location>
</feature>
<gene>
    <name evidence="2" type="ORF">A2675_00075</name>
</gene>
<dbReference type="Proteomes" id="UP000176997">
    <property type="component" value="Unassembled WGS sequence"/>
</dbReference>
<accession>A0A1G2SAQ7</accession>
<dbReference type="STRING" id="1802723.A2675_00075"/>
<reference evidence="2 3" key="1">
    <citation type="journal article" date="2016" name="Nat. Commun.">
        <title>Thousands of microbial genomes shed light on interconnected biogeochemical processes in an aquifer system.</title>
        <authorList>
            <person name="Anantharaman K."/>
            <person name="Brown C.T."/>
            <person name="Hug L.A."/>
            <person name="Sharon I."/>
            <person name="Castelle C.J."/>
            <person name="Probst A.J."/>
            <person name="Thomas B.C."/>
            <person name="Singh A."/>
            <person name="Wilkins M.J."/>
            <person name="Karaoz U."/>
            <person name="Brodie E.L."/>
            <person name="Williams K.H."/>
            <person name="Hubbard S.S."/>
            <person name="Banfield J.F."/>
        </authorList>
    </citation>
    <scope>NUCLEOTIDE SEQUENCE [LARGE SCALE GENOMIC DNA]</scope>
</reference>
<evidence type="ECO:0000313" key="2">
    <source>
        <dbReference type="EMBL" id="OHA81421.1"/>
    </source>
</evidence>
<sequence length="182" mass="19445">MNPETLTLIKDRIALLPQAAHDYVTGASWADPVKNIASQNELNEEQSGGLLLEFILVLVGLSHEEDYVTEVRERLGLTEELAQKISADTLALVHPVTRASLKELCEKELAAESSVSATPTTYVVPTPPTPPPTPAPADMPASIFEEKLKRVFTMPSSTGNAPSMPPSPGSSAGADPYREPTA</sequence>
<comment type="caution">
    <text evidence="2">The sequence shown here is derived from an EMBL/GenBank/DDBJ whole genome shotgun (WGS) entry which is preliminary data.</text>
</comment>
<feature type="compositionally biased region" description="Pro residues" evidence="1">
    <location>
        <begin position="125"/>
        <end position="137"/>
    </location>
</feature>
<proteinExistence type="predicted"/>
<evidence type="ECO:0000256" key="1">
    <source>
        <dbReference type="SAM" id="MobiDB-lite"/>
    </source>
</evidence>